<dbReference type="Gene3D" id="3.40.50.10810">
    <property type="entry name" value="Tandem AAA-ATPase domain"/>
    <property type="match status" value="1"/>
</dbReference>
<feature type="domain" description="Helicase C-terminal" evidence="7">
    <location>
        <begin position="633"/>
        <end position="795"/>
    </location>
</feature>
<evidence type="ECO:0000313" key="9">
    <source>
        <dbReference type="Proteomes" id="UP000007797"/>
    </source>
</evidence>
<feature type="compositionally biased region" description="Basic and acidic residues" evidence="5">
    <location>
        <begin position="872"/>
        <end position="882"/>
    </location>
</feature>
<feature type="domain" description="Helicase ATP-binding" evidence="6">
    <location>
        <begin position="311"/>
        <end position="481"/>
    </location>
</feature>
<dbReference type="InterPro" id="IPR038718">
    <property type="entry name" value="SNF2-like_sf"/>
</dbReference>
<dbReference type="RefSeq" id="XP_004361196.1">
    <property type="nucleotide sequence ID" value="XM_004361139.1"/>
</dbReference>
<dbReference type="PANTHER" id="PTHR45629">
    <property type="entry name" value="SNF2/RAD54 FAMILY MEMBER"/>
    <property type="match status" value="1"/>
</dbReference>
<dbReference type="InterPro" id="IPR000330">
    <property type="entry name" value="SNF2_N"/>
</dbReference>
<reference evidence="9" key="1">
    <citation type="journal article" date="2011" name="Genome Res.">
        <title>Phylogeny-wide analysis of social amoeba genomes highlights ancient origins for complex intercellular communication.</title>
        <authorList>
            <person name="Heidel A.J."/>
            <person name="Lawal H.M."/>
            <person name="Felder M."/>
            <person name="Schilde C."/>
            <person name="Helps N.R."/>
            <person name="Tunggal B."/>
            <person name="Rivero F."/>
            <person name="John U."/>
            <person name="Schleicher M."/>
            <person name="Eichinger L."/>
            <person name="Platzer M."/>
            <person name="Noegel A.A."/>
            <person name="Schaap P."/>
            <person name="Gloeckner G."/>
        </authorList>
    </citation>
    <scope>NUCLEOTIDE SEQUENCE [LARGE SCALE GENOMIC DNA]</scope>
    <source>
        <strain evidence="9">SH3</strain>
    </source>
</reference>
<evidence type="ECO:0000256" key="5">
    <source>
        <dbReference type="SAM" id="MobiDB-lite"/>
    </source>
</evidence>
<dbReference type="InterPro" id="IPR014001">
    <property type="entry name" value="Helicase_ATP-bd"/>
</dbReference>
<dbReference type="SMART" id="SM00490">
    <property type="entry name" value="HELICc"/>
    <property type="match status" value="1"/>
</dbReference>
<dbReference type="GO" id="GO:0045003">
    <property type="term" value="P:double-strand break repair via synthesis-dependent strand annealing"/>
    <property type="evidence" value="ECO:0007669"/>
    <property type="project" value="TreeGrafter"/>
</dbReference>
<proteinExistence type="predicted"/>
<evidence type="ECO:0000313" key="8">
    <source>
        <dbReference type="EMBL" id="EGG23345.1"/>
    </source>
</evidence>
<dbReference type="EMBL" id="GL883008">
    <property type="protein sequence ID" value="EGG23345.1"/>
    <property type="molecule type" value="Genomic_DNA"/>
</dbReference>
<sequence>MKRSNAPSALFEKRQKSKLDDDDGGAFLTADQVYANNSPLAAASAKKGPGRKKVQAPIAMINHLDLFTPQKKKDDEEEKKHQELQIEEENKKGRNIVLRSDSKPIYYLMTYRNIKTSEDGGMGILEVTYNDVTVISMEGKQIGHAALTRMSPTDDGDDGSTGKTQKVLIKKKEVFFQEEFSLAIGNKWVKILTSVDEEDYKNGSIFLKPDLIIQRKRDEAREKKETYRLPGTWRPKAGGWSVPLAGGAERAKRLVKPLHNPHSPNALVLYQPRDMLSENNIPVVVDPILSAKLRPHQRQGVQFMFDCLLGFRGGYKGNGCILADDMGLGKSIQAIAILWTLLKQGPNGLPTAERAVIVAPSSLVGNWCKELKKWLGEGIKPVAIGGSTKYGRARLAELELGTKDVLVISYDQLRIYCEEIIKISSIGLVICDEGHRLKNPEIKTTKAVSMIPTPRRVILSGTPIQNDLNEFFAMVNFVNPGVLKNMSTFQNVYDAPILASRNPDASDEDKRLGRERSAELTRLTQQFILRRTAAVNVQYLPKKIEYTVFIKLSPLQHKIYKHLVDTIKNQQFGNFSGALPLITTLKKLTNCPELIYLPDKEDPTQVNDSVLKLFPKEWNPKVFQPQYSGKLQFVDKLLAGIRKTSKDRVVIISNYTQTLTVLAGMMRTRGYEFFQLDGSTSVDNRQKMVDLFNDPSRNEFVFLLSSKAGGVGLNLIGANHLVLYDPDWNPANDLQAMARVWREGQKKVVSIYRTLSTGTIEEKIFQRQITKMALSTSVVEGDSDNAPAFETKDLKDIFNLREDTICDTHDMLGTCKCGAPTTRIPKHKRDSMSIGELASYDHYYDMSKLKDKNLQEASRDIVSFMFANDKPPTVKEKKKPESSTDYEQVDVSPSSQTKKMDNEDDANFIDDDKDYEEDSDTYSSGSEAEEASDSDSD</sequence>
<accession>F4PLC3</accession>
<dbReference type="FunFam" id="3.40.50.10810:FF:000020">
    <property type="entry name" value="DNA repair and recombination protein RAD54B"/>
    <property type="match status" value="1"/>
</dbReference>
<keyword evidence="4" id="KW-0067">ATP-binding</keyword>
<feature type="compositionally biased region" description="Acidic residues" evidence="5">
    <location>
        <begin position="927"/>
        <end position="937"/>
    </location>
</feature>
<dbReference type="AlphaFoldDB" id="F4PLC3"/>
<keyword evidence="3" id="KW-0347">Helicase</keyword>
<keyword evidence="2" id="KW-0378">Hydrolase</keyword>
<evidence type="ECO:0000256" key="2">
    <source>
        <dbReference type="ARBA" id="ARBA00022801"/>
    </source>
</evidence>
<feature type="region of interest" description="Disordered" evidence="5">
    <location>
        <begin position="1"/>
        <end position="23"/>
    </location>
</feature>
<name>F4PLC3_CACFS</name>
<dbReference type="InterPro" id="IPR050496">
    <property type="entry name" value="SNF2_RAD54_helicase_repair"/>
</dbReference>
<dbReference type="Gene3D" id="1.20.120.850">
    <property type="entry name" value="SWI2/SNF2 ATPases, N-terminal domain"/>
    <property type="match status" value="1"/>
</dbReference>
<feature type="region of interest" description="Disordered" evidence="5">
    <location>
        <begin position="66"/>
        <end position="88"/>
    </location>
</feature>
<dbReference type="CDD" id="cd18793">
    <property type="entry name" value="SF2_C_SNF"/>
    <property type="match status" value="1"/>
</dbReference>
<dbReference type="Pfam" id="PF00176">
    <property type="entry name" value="SNF2-rel_dom"/>
    <property type="match status" value="1"/>
</dbReference>
<evidence type="ECO:0000259" key="6">
    <source>
        <dbReference type="PROSITE" id="PS51192"/>
    </source>
</evidence>
<dbReference type="OrthoDB" id="413460at2759"/>
<dbReference type="CDD" id="cd18004">
    <property type="entry name" value="DEXHc_RAD54"/>
    <property type="match status" value="1"/>
</dbReference>
<dbReference type="GO" id="GO:0005524">
    <property type="term" value="F:ATP binding"/>
    <property type="evidence" value="ECO:0007669"/>
    <property type="project" value="UniProtKB-KW"/>
</dbReference>
<dbReference type="GO" id="GO:0005634">
    <property type="term" value="C:nucleus"/>
    <property type="evidence" value="ECO:0007669"/>
    <property type="project" value="TreeGrafter"/>
</dbReference>
<evidence type="ECO:0000256" key="1">
    <source>
        <dbReference type="ARBA" id="ARBA00022741"/>
    </source>
</evidence>
<evidence type="ECO:0000259" key="7">
    <source>
        <dbReference type="PROSITE" id="PS51194"/>
    </source>
</evidence>
<feature type="compositionally biased region" description="Acidic residues" evidence="5">
    <location>
        <begin position="902"/>
        <end position="920"/>
    </location>
</feature>
<dbReference type="Gene3D" id="3.40.50.300">
    <property type="entry name" value="P-loop containing nucleotide triphosphate hydrolases"/>
    <property type="match status" value="1"/>
</dbReference>
<evidence type="ECO:0000256" key="3">
    <source>
        <dbReference type="ARBA" id="ARBA00022806"/>
    </source>
</evidence>
<keyword evidence="9" id="KW-1185">Reference proteome</keyword>
<dbReference type="FunFam" id="3.40.50.300:FF:000332">
    <property type="entry name" value="DNA repair and recombination protein RAD54-like"/>
    <property type="match status" value="1"/>
</dbReference>
<evidence type="ECO:0000256" key="4">
    <source>
        <dbReference type="ARBA" id="ARBA00022840"/>
    </source>
</evidence>
<dbReference type="GeneID" id="14875452"/>
<dbReference type="PANTHER" id="PTHR45629:SF7">
    <property type="entry name" value="DNA EXCISION REPAIR PROTEIN ERCC-6-RELATED"/>
    <property type="match status" value="1"/>
</dbReference>
<dbReference type="SMART" id="SM00487">
    <property type="entry name" value="DEXDc"/>
    <property type="match status" value="1"/>
</dbReference>
<feature type="compositionally biased region" description="Basic and acidic residues" evidence="5">
    <location>
        <begin position="71"/>
        <end position="88"/>
    </location>
</feature>
<protein>
    <submittedName>
        <fullName evidence="8">SNF2-related domain-containing protein</fullName>
    </submittedName>
</protein>
<keyword evidence="1" id="KW-0547">Nucleotide-binding</keyword>
<dbReference type="SUPFAM" id="SSF52540">
    <property type="entry name" value="P-loop containing nucleoside triphosphate hydrolases"/>
    <property type="match status" value="2"/>
</dbReference>
<dbReference type="InterPro" id="IPR027417">
    <property type="entry name" value="P-loop_NTPase"/>
</dbReference>
<dbReference type="GO" id="GO:0016787">
    <property type="term" value="F:hydrolase activity"/>
    <property type="evidence" value="ECO:0007669"/>
    <property type="project" value="UniProtKB-KW"/>
</dbReference>
<dbReference type="Pfam" id="PF00271">
    <property type="entry name" value="Helicase_C"/>
    <property type="match status" value="1"/>
</dbReference>
<dbReference type="GO" id="GO:0007131">
    <property type="term" value="P:reciprocal meiotic recombination"/>
    <property type="evidence" value="ECO:0007669"/>
    <property type="project" value="TreeGrafter"/>
</dbReference>
<dbReference type="PROSITE" id="PS51194">
    <property type="entry name" value="HELICASE_CTER"/>
    <property type="match status" value="1"/>
</dbReference>
<dbReference type="STRING" id="1054147.F4PLC3"/>
<dbReference type="PROSITE" id="PS51192">
    <property type="entry name" value="HELICASE_ATP_BIND_1"/>
    <property type="match status" value="1"/>
</dbReference>
<dbReference type="GO" id="GO:0015616">
    <property type="term" value="F:DNA translocase activity"/>
    <property type="evidence" value="ECO:0007669"/>
    <property type="project" value="TreeGrafter"/>
</dbReference>
<dbReference type="OMA" id="CDTHDML"/>
<gene>
    <name evidence="8" type="primary">rad54</name>
    <name evidence="8" type="ORF">DFA_05477</name>
</gene>
<dbReference type="Proteomes" id="UP000007797">
    <property type="component" value="Unassembled WGS sequence"/>
</dbReference>
<dbReference type="KEGG" id="dfa:DFA_05477"/>
<dbReference type="GO" id="GO:0004386">
    <property type="term" value="F:helicase activity"/>
    <property type="evidence" value="ECO:0007669"/>
    <property type="project" value="UniProtKB-KW"/>
</dbReference>
<dbReference type="InterPro" id="IPR049730">
    <property type="entry name" value="SNF2/RAD54-like_C"/>
</dbReference>
<organism evidence="8 9">
    <name type="scientific">Cavenderia fasciculata</name>
    <name type="common">Slime mold</name>
    <name type="synonym">Dictyostelium fasciculatum</name>
    <dbReference type="NCBI Taxonomy" id="261658"/>
    <lineage>
        <taxon>Eukaryota</taxon>
        <taxon>Amoebozoa</taxon>
        <taxon>Evosea</taxon>
        <taxon>Eumycetozoa</taxon>
        <taxon>Dictyostelia</taxon>
        <taxon>Acytosteliales</taxon>
        <taxon>Cavenderiaceae</taxon>
        <taxon>Cavenderia</taxon>
    </lineage>
</organism>
<feature type="region of interest" description="Disordered" evidence="5">
    <location>
        <begin position="871"/>
        <end position="937"/>
    </location>
</feature>
<dbReference type="InterPro" id="IPR001650">
    <property type="entry name" value="Helicase_C-like"/>
</dbReference>